<evidence type="ECO:0000313" key="2">
    <source>
        <dbReference type="WBParaSite" id="nRc.2.0.1.t02202-RA"/>
    </source>
</evidence>
<organism evidence="1 2">
    <name type="scientific">Romanomermis culicivorax</name>
    <name type="common">Nematode worm</name>
    <dbReference type="NCBI Taxonomy" id="13658"/>
    <lineage>
        <taxon>Eukaryota</taxon>
        <taxon>Metazoa</taxon>
        <taxon>Ecdysozoa</taxon>
        <taxon>Nematoda</taxon>
        <taxon>Enoplea</taxon>
        <taxon>Dorylaimia</taxon>
        <taxon>Mermithida</taxon>
        <taxon>Mermithoidea</taxon>
        <taxon>Mermithidae</taxon>
        <taxon>Romanomermis</taxon>
    </lineage>
</organism>
<dbReference type="Proteomes" id="UP000887565">
    <property type="component" value="Unplaced"/>
</dbReference>
<name>A0A915HLI0_ROMCU</name>
<evidence type="ECO:0000313" key="1">
    <source>
        <dbReference type="Proteomes" id="UP000887565"/>
    </source>
</evidence>
<reference evidence="2" key="1">
    <citation type="submission" date="2022-11" db="UniProtKB">
        <authorList>
            <consortium name="WormBaseParasite"/>
        </authorList>
    </citation>
    <scope>IDENTIFICATION</scope>
</reference>
<protein>
    <submittedName>
        <fullName evidence="2">Uncharacterized protein</fullName>
    </submittedName>
</protein>
<sequence>GHPVCEFDVEKINQDKVAALFKIREVDNRKGNQFSQYISFVPMNGQTYVIDFTGLTEKE</sequence>
<accession>A0A915HLI0</accession>
<proteinExistence type="predicted"/>
<dbReference type="WBParaSite" id="nRc.2.0.1.t02202-RA">
    <property type="protein sequence ID" value="nRc.2.0.1.t02202-RA"/>
    <property type="gene ID" value="nRc.2.0.1.g02202"/>
</dbReference>
<dbReference type="AlphaFoldDB" id="A0A915HLI0"/>
<keyword evidence="1" id="KW-1185">Reference proteome</keyword>